<evidence type="ECO:0000313" key="9">
    <source>
        <dbReference type="Proteomes" id="UP000428333"/>
    </source>
</evidence>
<comment type="subcellular location">
    <subcellularLocation>
        <location evidence="1">Nucleus</location>
    </subcellularLocation>
</comment>
<evidence type="ECO:0000256" key="6">
    <source>
        <dbReference type="SAM" id="MobiDB-lite"/>
    </source>
</evidence>
<dbReference type="InterPro" id="IPR015300">
    <property type="entry name" value="DNA-bd_pseudobarrel_sf"/>
</dbReference>
<dbReference type="Proteomes" id="UP000428333">
    <property type="component" value="Linkage Group LG04"/>
</dbReference>
<dbReference type="CDD" id="cd10017">
    <property type="entry name" value="B3_DNA"/>
    <property type="match status" value="1"/>
</dbReference>
<dbReference type="Pfam" id="PF02362">
    <property type="entry name" value="B3"/>
    <property type="match status" value="1"/>
</dbReference>
<feature type="region of interest" description="Disordered" evidence="6">
    <location>
        <begin position="1"/>
        <end position="66"/>
    </location>
</feature>
<feature type="region of interest" description="Disordered" evidence="6">
    <location>
        <begin position="289"/>
        <end position="315"/>
    </location>
</feature>
<feature type="compositionally biased region" description="Basic and acidic residues" evidence="6">
    <location>
        <begin position="118"/>
        <end position="130"/>
    </location>
</feature>
<name>A0A6A4LSD9_9ERIC</name>
<dbReference type="PANTHER" id="PTHR31140">
    <property type="entry name" value="B3 DOMAIN-CONTAINING TRANSCRIPTION FACTOR ABI3"/>
    <property type="match status" value="1"/>
</dbReference>
<dbReference type="AlphaFoldDB" id="A0A6A4LSD9"/>
<evidence type="ECO:0000256" key="5">
    <source>
        <dbReference type="ARBA" id="ARBA00023242"/>
    </source>
</evidence>
<comment type="caution">
    <text evidence="8">The sequence shown here is derived from an EMBL/GenBank/DDBJ whole genome shotgun (WGS) entry which is preliminary data.</text>
</comment>
<feature type="region of interest" description="Disordered" evidence="6">
    <location>
        <begin position="106"/>
        <end position="130"/>
    </location>
</feature>
<feature type="compositionally biased region" description="Basic and acidic residues" evidence="6">
    <location>
        <begin position="1"/>
        <end position="17"/>
    </location>
</feature>
<evidence type="ECO:0000256" key="3">
    <source>
        <dbReference type="ARBA" id="ARBA00023125"/>
    </source>
</evidence>
<dbReference type="GO" id="GO:0003700">
    <property type="term" value="F:DNA-binding transcription factor activity"/>
    <property type="evidence" value="ECO:0007669"/>
    <property type="project" value="InterPro"/>
</dbReference>
<dbReference type="SUPFAM" id="SSF101936">
    <property type="entry name" value="DNA-binding pseudobarrel domain"/>
    <property type="match status" value="2"/>
</dbReference>
<gene>
    <name evidence="8" type="ORF">C3L33_07275</name>
</gene>
<reference evidence="8 9" key="1">
    <citation type="journal article" date="2019" name="Genome Biol. Evol.">
        <title>The Rhododendron genome and chromosomal organization provide insight into shared whole-genome duplications across the heath family (Ericaceae).</title>
        <authorList>
            <person name="Soza V.L."/>
            <person name="Lindsley D."/>
            <person name="Waalkes A."/>
            <person name="Ramage E."/>
            <person name="Patwardhan R.P."/>
            <person name="Burton J.N."/>
            <person name="Adey A."/>
            <person name="Kumar A."/>
            <person name="Qiu R."/>
            <person name="Shendure J."/>
            <person name="Hall B."/>
        </authorList>
    </citation>
    <scope>NUCLEOTIDE SEQUENCE [LARGE SCALE GENOMIC DNA]</scope>
    <source>
        <strain evidence="8">RSF 1966-606</strain>
    </source>
</reference>
<evidence type="ECO:0000259" key="7">
    <source>
        <dbReference type="PROSITE" id="PS50863"/>
    </source>
</evidence>
<keyword evidence="3" id="KW-0238">DNA-binding</keyword>
<dbReference type="EMBL" id="QEFC01000997">
    <property type="protein sequence ID" value="KAE9460855.1"/>
    <property type="molecule type" value="Genomic_DNA"/>
</dbReference>
<dbReference type="SMART" id="SM01019">
    <property type="entry name" value="B3"/>
    <property type="match status" value="1"/>
</dbReference>
<accession>A0A6A4LSD9</accession>
<dbReference type="GO" id="GO:0005634">
    <property type="term" value="C:nucleus"/>
    <property type="evidence" value="ECO:0007669"/>
    <property type="project" value="UniProtKB-SubCell"/>
</dbReference>
<dbReference type="PROSITE" id="PS50863">
    <property type="entry name" value="B3"/>
    <property type="match status" value="1"/>
</dbReference>
<evidence type="ECO:0000256" key="2">
    <source>
        <dbReference type="ARBA" id="ARBA00023015"/>
    </source>
</evidence>
<keyword evidence="4" id="KW-0804">Transcription</keyword>
<proteinExistence type="predicted"/>
<keyword evidence="9" id="KW-1185">Reference proteome</keyword>
<keyword evidence="5" id="KW-0539">Nucleus</keyword>
<evidence type="ECO:0000256" key="1">
    <source>
        <dbReference type="ARBA" id="ARBA00004123"/>
    </source>
</evidence>
<dbReference type="OrthoDB" id="1583430at2759"/>
<protein>
    <recommendedName>
        <fullName evidence="7">TF-B3 domain-containing protein</fullName>
    </recommendedName>
</protein>
<feature type="non-terminal residue" evidence="8">
    <location>
        <position position="1"/>
    </location>
</feature>
<dbReference type="InterPro" id="IPR003340">
    <property type="entry name" value="B3_DNA-bd"/>
</dbReference>
<sequence length="456" mass="51668">MPKGRDLDTGPIEKEGNLMKNSYSEEEENEDNVAALAFDIWRSSPGKEEQNQISTNPSEVAAPNTEFQPLREEFDFGPLSEPRLIEFFPPSESLLEEFDFGPPSEPRLIEFFPSSESNSRDDNKGDDIPSARDIRDEFVRATFLFEEQICPINIENNMLTVTSGTAKRHFSANSGTENEVNLLLTDSRSTDWHMKLLIPQDSSTEWVITGWKDFFAAQNSEDFNLISFYIPSCPDHNKHYLIDSRKIRSMQMEKQTRLKNQPEFRIDAQGGYMNTMLKRACQTVGVANSMASGRESRKGSGTNSGKSPITRSDVDFIGSSYEGNETAAGHSPVNSSFRKHLTMSDVRCGSLYLPVEVSKQHFHSPKPPEKGYEEETILNVLDHENKTWVMTFKRYPKSCMIGGNWGEFVRINRLKAEDEIIFSKVEHHQASDGNHYLIRFKKNSNATASGSEAKKD</sequence>
<dbReference type="PANTHER" id="PTHR31140:SF81">
    <property type="entry name" value="B3 DOMAIN-CONTAINING TRANSCRIPTION FACTOR ABI3"/>
    <property type="match status" value="1"/>
</dbReference>
<dbReference type="GO" id="GO:0003677">
    <property type="term" value="F:DNA binding"/>
    <property type="evidence" value="ECO:0007669"/>
    <property type="project" value="UniProtKB-KW"/>
</dbReference>
<dbReference type="InterPro" id="IPR044800">
    <property type="entry name" value="LEC2-like"/>
</dbReference>
<feature type="compositionally biased region" description="Polar residues" evidence="6">
    <location>
        <begin position="299"/>
        <end position="310"/>
    </location>
</feature>
<dbReference type="Gene3D" id="2.40.330.10">
    <property type="entry name" value="DNA-binding pseudobarrel domain"/>
    <property type="match status" value="2"/>
</dbReference>
<keyword evidence="2" id="KW-0805">Transcription regulation</keyword>
<evidence type="ECO:0000313" key="8">
    <source>
        <dbReference type="EMBL" id="KAE9460855.1"/>
    </source>
</evidence>
<feature type="domain" description="TF-B3" evidence="7">
    <location>
        <begin position="336"/>
        <end position="443"/>
    </location>
</feature>
<evidence type="ECO:0000256" key="4">
    <source>
        <dbReference type="ARBA" id="ARBA00023163"/>
    </source>
</evidence>
<organism evidence="8 9">
    <name type="scientific">Rhododendron williamsianum</name>
    <dbReference type="NCBI Taxonomy" id="262921"/>
    <lineage>
        <taxon>Eukaryota</taxon>
        <taxon>Viridiplantae</taxon>
        <taxon>Streptophyta</taxon>
        <taxon>Embryophyta</taxon>
        <taxon>Tracheophyta</taxon>
        <taxon>Spermatophyta</taxon>
        <taxon>Magnoliopsida</taxon>
        <taxon>eudicotyledons</taxon>
        <taxon>Gunneridae</taxon>
        <taxon>Pentapetalae</taxon>
        <taxon>asterids</taxon>
        <taxon>Ericales</taxon>
        <taxon>Ericaceae</taxon>
        <taxon>Ericoideae</taxon>
        <taxon>Rhodoreae</taxon>
        <taxon>Rhododendron</taxon>
    </lineage>
</organism>